<dbReference type="Gene3D" id="3.90.1200.10">
    <property type="match status" value="1"/>
</dbReference>
<sequence>MKKLSGGNSTSVYKHNETVLREQKTWSSTIHRVLLHLEKFEYTNSPRFIGIDDMGREILSFVPGECKADYPFTNDENEQLSIIKKVAEIMRKYHDATLSFERTDIDSWMFSYKGALEKEVICHNDIAPYNMTFVNNMPYGLIDFDTCCPAPRIWDIVYALYRFVPFSKKIYDNEKQEYRNYDVDRDKEFRKKSIRVFFDAYGMECPDDSFVQMTARLQALADLIYNESQNGNSAFKKMLEEGHRDLYLAEIEFIKEHAKEWL</sequence>
<keyword evidence="2" id="KW-0808">Transferase</keyword>
<dbReference type="InterPro" id="IPR011009">
    <property type="entry name" value="Kinase-like_dom_sf"/>
</dbReference>
<dbReference type="SUPFAM" id="SSF56112">
    <property type="entry name" value="Protein kinase-like (PK-like)"/>
    <property type="match status" value="1"/>
</dbReference>
<dbReference type="STRING" id="36745.CLSAP_32280"/>
<organism evidence="2 3">
    <name type="scientific">Clostridium saccharoperbutylacetonicum N1-4(HMT)</name>
    <dbReference type="NCBI Taxonomy" id="931276"/>
    <lineage>
        <taxon>Bacteria</taxon>
        <taxon>Bacillati</taxon>
        <taxon>Bacillota</taxon>
        <taxon>Clostridia</taxon>
        <taxon>Eubacteriales</taxon>
        <taxon>Clostridiaceae</taxon>
        <taxon>Clostridium</taxon>
    </lineage>
</organism>
<evidence type="ECO:0000259" key="1">
    <source>
        <dbReference type="Pfam" id="PF01636"/>
    </source>
</evidence>
<accession>M1LVP4</accession>
<evidence type="ECO:0000313" key="3">
    <source>
        <dbReference type="Proteomes" id="UP000011728"/>
    </source>
</evidence>
<dbReference type="eggNOG" id="COG2334">
    <property type="taxonomic scope" value="Bacteria"/>
</dbReference>
<evidence type="ECO:0000313" key="2">
    <source>
        <dbReference type="EMBL" id="AGF57225.1"/>
    </source>
</evidence>
<dbReference type="KEGG" id="csr:Cspa_c34640"/>
<dbReference type="Proteomes" id="UP000011728">
    <property type="component" value="Chromosome"/>
</dbReference>
<dbReference type="AlphaFoldDB" id="M1LVP4"/>
<proteinExistence type="predicted"/>
<dbReference type="RefSeq" id="WP_015393543.1">
    <property type="nucleotide sequence ID" value="NC_020291.1"/>
</dbReference>
<gene>
    <name evidence="2" type="ORF">Cspa_c34640</name>
</gene>
<dbReference type="GO" id="GO:0016301">
    <property type="term" value="F:kinase activity"/>
    <property type="evidence" value="ECO:0007669"/>
    <property type="project" value="UniProtKB-KW"/>
</dbReference>
<protein>
    <submittedName>
        <fullName evidence="2">Putative homoserine kinase type II</fullName>
    </submittedName>
</protein>
<dbReference type="OrthoDB" id="9800774at2"/>
<keyword evidence="3" id="KW-1185">Reference proteome</keyword>
<dbReference type="HOGENOM" id="CLU_066396_0_0_9"/>
<dbReference type="PATRIC" id="fig|931276.5.peg.3490"/>
<reference evidence="2 3" key="1">
    <citation type="submission" date="2013-02" db="EMBL/GenBank/DDBJ databases">
        <title>Genome sequence of Clostridium saccharoperbutylacetonicum N1-4(HMT).</title>
        <authorList>
            <person name="Poehlein A."/>
            <person name="Daniel R."/>
        </authorList>
    </citation>
    <scope>NUCLEOTIDE SEQUENCE [LARGE SCALE GENOMIC DNA]</scope>
    <source>
        <strain evidence="3">N1-4(HMT)</strain>
    </source>
</reference>
<keyword evidence="2" id="KW-0418">Kinase</keyword>
<dbReference type="Pfam" id="PF01636">
    <property type="entry name" value="APH"/>
    <property type="match status" value="1"/>
</dbReference>
<dbReference type="EMBL" id="CP004121">
    <property type="protein sequence ID" value="AGF57225.1"/>
    <property type="molecule type" value="Genomic_DNA"/>
</dbReference>
<feature type="domain" description="Aminoglycoside phosphotransferase" evidence="1">
    <location>
        <begin position="116"/>
        <end position="182"/>
    </location>
</feature>
<name>M1LVP4_9CLOT</name>
<dbReference type="InterPro" id="IPR002575">
    <property type="entry name" value="Aminoglycoside_PTrfase"/>
</dbReference>